<accession>A0A0C2FZU8</accession>
<evidence type="ECO:0000313" key="2">
    <source>
        <dbReference type="EMBL" id="KIH52199.1"/>
    </source>
</evidence>
<keyword evidence="3" id="KW-1185">Reference proteome</keyword>
<organism evidence="2 3">
    <name type="scientific">Ancylostoma duodenale</name>
    <dbReference type="NCBI Taxonomy" id="51022"/>
    <lineage>
        <taxon>Eukaryota</taxon>
        <taxon>Metazoa</taxon>
        <taxon>Ecdysozoa</taxon>
        <taxon>Nematoda</taxon>
        <taxon>Chromadorea</taxon>
        <taxon>Rhabditida</taxon>
        <taxon>Rhabditina</taxon>
        <taxon>Rhabditomorpha</taxon>
        <taxon>Strongyloidea</taxon>
        <taxon>Ancylostomatidae</taxon>
        <taxon>Ancylostomatinae</taxon>
        <taxon>Ancylostoma</taxon>
    </lineage>
</organism>
<protein>
    <recommendedName>
        <fullName evidence="4">Tc1-like transposase DDE domain-containing protein</fullName>
    </recommendedName>
</protein>
<feature type="compositionally biased region" description="Acidic residues" evidence="1">
    <location>
        <begin position="506"/>
        <end position="527"/>
    </location>
</feature>
<dbReference type="EMBL" id="KN744288">
    <property type="protein sequence ID" value="KIH52199.1"/>
    <property type="molecule type" value="Genomic_DNA"/>
</dbReference>
<dbReference type="InterPro" id="IPR036397">
    <property type="entry name" value="RNaseH_sf"/>
</dbReference>
<dbReference type="GO" id="GO:0003676">
    <property type="term" value="F:nucleic acid binding"/>
    <property type="evidence" value="ECO:0007669"/>
    <property type="project" value="InterPro"/>
</dbReference>
<reference evidence="2 3" key="1">
    <citation type="submission" date="2013-12" db="EMBL/GenBank/DDBJ databases">
        <title>Draft genome of the parsitic nematode Ancylostoma duodenale.</title>
        <authorList>
            <person name="Mitreva M."/>
        </authorList>
    </citation>
    <scope>NUCLEOTIDE SEQUENCE [LARGE SCALE GENOMIC DNA]</scope>
    <source>
        <strain evidence="2 3">Zhejiang</strain>
    </source>
</reference>
<sequence>MIFSLWVSVREDLGSLIRNLSFESFRAPIEGEYEAVHPSHPGVVGRPPKLDAQAKAIIGRVKTFFEELKRQLGDEARGTIFDVPAKLTALACGVSRSTVFSADIGGGFAHKLIPRTRKASKYDRKHRRNVVMRKYGEEWGDTVRRFIHDKFKHEEDVTIAQLCSELGEAYPDFKMSTMTLYTFLKGLGFSYRINKGQRFIFERADLVSKRAAYLAIIERARFGAHCLVFVDETWVFDSMTKKKGWNDNTIPRFAPASTLEEFSCGKTAAKNKGSRAIVISAITEEGVVPGCTKVIISGRGSVDRDYHRDMNHSMFEEWLQESIPHMLDVARGRPLSIVMDNAPYHSRQLEKIPTRSSTKAAIEDYLRSKGIEVATDSTKADLLEELQHFLSSRGGVSALRRYAVENICADFGVAVIRLPPFHCFFNPIEMCWSQMKSHLLKLGKPGDALQTVKTRTLEWMGCVPTSLCRKWFDHVVGEEDAARLKIAVDLNNNVGDLRDSSSSDESSSDGDLSEGSDVEMDFTGEAV</sequence>
<evidence type="ECO:0008006" key="4">
    <source>
        <dbReference type="Google" id="ProtNLM"/>
    </source>
</evidence>
<dbReference type="AlphaFoldDB" id="A0A0C2FZU8"/>
<evidence type="ECO:0000313" key="3">
    <source>
        <dbReference type="Proteomes" id="UP000054047"/>
    </source>
</evidence>
<dbReference type="PANTHER" id="PTHR33939">
    <property type="entry name" value="PROTEIN CBG22215"/>
    <property type="match status" value="1"/>
</dbReference>
<dbReference type="Proteomes" id="UP000054047">
    <property type="component" value="Unassembled WGS sequence"/>
</dbReference>
<feature type="region of interest" description="Disordered" evidence="1">
    <location>
        <begin position="497"/>
        <end position="527"/>
    </location>
</feature>
<name>A0A0C2FZU8_9BILA</name>
<dbReference type="PANTHER" id="PTHR33939:SF1">
    <property type="entry name" value="DUF4371 DOMAIN-CONTAINING PROTEIN"/>
    <property type="match status" value="1"/>
</dbReference>
<proteinExistence type="predicted"/>
<dbReference type="OrthoDB" id="5856567at2759"/>
<dbReference type="Gene3D" id="3.30.420.10">
    <property type="entry name" value="Ribonuclease H-like superfamily/Ribonuclease H"/>
    <property type="match status" value="1"/>
</dbReference>
<evidence type="ECO:0000256" key="1">
    <source>
        <dbReference type="SAM" id="MobiDB-lite"/>
    </source>
</evidence>
<gene>
    <name evidence="2" type="ORF">ANCDUO_17701</name>
</gene>